<gene>
    <name evidence="2" type="ORF">BP6252_10266</name>
</gene>
<dbReference type="OrthoDB" id="3505889at2759"/>
<sequence>MQFTHILMAAATIFATAAVAGPSHPNLVPRDGTCSNGQGCLGKTCCYSNDCCYACDEGSDAECSPEITERAIFAETV</sequence>
<evidence type="ECO:0000256" key="1">
    <source>
        <dbReference type="SAM" id="SignalP"/>
    </source>
</evidence>
<protein>
    <submittedName>
        <fullName evidence="2">Uncharacterized protein</fullName>
    </submittedName>
</protein>
<reference evidence="2 3" key="1">
    <citation type="journal article" date="2018" name="IMA Fungus">
        <title>IMA Genome-F 9: Draft genome sequence of Annulohypoxylon stygium, Aspergillus mulundensis, Berkeleyomyces basicola (syn. Thielaviopsis basicola), Ceratocystis smalleyi, two Cercospora beticola strains, Coleophoma cylindrospora, Fusarium fracticaudum, Phialophora cf. hyalina, and Morchella septimelata.</title>
        <authorList>
            <person name="Wingfield B.D."/>
            <person name="Bills G.F."/>
            <person name="Dong Y."/>
            <person name="Huang W."/>
            <person name="Nel W.J."/>
            <person name="Swalarsk-Parry B.S."/>
            <person name="Vaghefi N."/>
            <person name="Wilken P.M."/>
            <person name="An Z."/>
            <person name="de Beer Z.W."/>
            <person name="De Vos L."/>
            <person name="Chen L."/>
            <person name="Duong T.A."/>
            <person name="Gao Y."/>
            <person name="Hammerbacher A."/>
            <person name="Kikkert J.R."/>
            <person name="Li Y."/>
            <person name="Li H."/>
            <person name="Li K."/>
            <person name="Li Q."/>
            <person name="Liu X."/>
            <person name="Ma X."/>
            <person name="Naidoo K."/>
            <person name="Pethybridge S.J."/>
            <person name="Sun J."/>
            <person name="Steenkamp E.T."/>
            <person name="van der Nest M.A."/>
            <person name="van Wyk S."/>
            <person name="Wingfield M.J."/>
            <person name="Xiong C."/>
            <person name="Yue Q."/>
            <person name="Zhang X."/>
        </authorList>
    </citation>
    <scope>NUCLEOTIDE SEQUENCE [LARGE SCALE GENOMIC DNA]</scope>
    <source>
        <strain evidence="2 3">BP6252</strain>
    </source>
</reference>
<evidence type="ECO:0000313" key="3">
    <source>
        <dbReference type="Proteomes" id="UP000256645"/>
    </source>
</evidence>
<organism evidence="2 3">
    <name type="scientific">Coleophoma cylindrospora</name>
    <dbReference type="NCBI Taxonomy" id="1849047"/>
    <lineage>
        <taxon>Eukaryota</taxon>
        <taxon>Fungi</taxon>
        <taxon>Dikarya</taxon>
        <taxon>Ascomycota</taxon>
        <taxon>Pezizomycotina</taxon>
        <taxon>Leotiomycetes</taxon>
        <taxon>Helotiales</taxon>
        <taxon>Dermateaceae</taxon>
        <taxon>Coleophoma</taxon>
    </lineage>
</organism>
<feature type="chain" id="PRO_5017589677" evidence="1">
    <location>
        <begin position="21"/>
        <end position="77"/>
    </location>
</feature>
<dbReference type="Proteomes" id="UP000256645">
    <property type="component" value="Unassembled WGS sequence"/>
</dbReference>
<dbReference type="AlphaFoldDB" id="A0A3D8QS37"/>
<proteinExistence type="predicted"/>
<evidence type="ECO:0000313" key="2">
    <source>
        <dbReference type="EMBL" id="RDW64615.1"/>
    </source>
</evidence>
<accession>A0A3D8QS37</accession>
<keyword evidence="1" id="KW-0732">Signal</keyword>
<feature type="signal peptide" evidence="1">
    <location>
        <begin position="1"/>
        <end position="20"/>
    </location>
</feature>
<keyword evidence="3" id="KW-1185">Reference proteome</keyword>
<name>A0A3D8QS37_9HELO</name>
<comment type="caution">
    <text evidence="2">The sequence shown here is derived from an EMBL/GenBank/DDBJ whole genome shotgun (WGS) entry which is preliminary data.</text>
</comment>
<dbReference type="EMBL" id="PDLM01000012">
    <property type="protein sequence ID" value="RDW64615.1"/>
    <property type="molecule type" value="Genomic_DNA"/>
</dbReference>